<comment type="similarity">
    <text evidence="1">Belongs to the PIH1 family.</text>
</comment>
<dbReference type="RefSeq" id="XP_012762990.2">
    <property type="nucleotide sequence ID" value="XM_012907536.2"/>
</dbReference>
<dbReference type="Pfam" id="PF08190">
    <property type="entry name" value="PIH1"/>
    <property type="match status" value="1"/>
</dbReference>
<organism evidence="4 5">
    <name type="scientific">Plasmodium reichenowi</name>
    <dbReference type="NCBI Taxonomy" id="5854"/>
    <lineage>
        <taxon>Eukaryota</taxon>
        <taxon>Sar</taxon>
        <taxon>Alveolata</taxon>
        <taxon>Apicomplexa</taxon>
        <taxon>Aconoidasida</taxon>
        <taxon>Haemosporida</taxon>
        <taxon>Plasmodiidae</taxon>
        <taxon>Plasmodium</taxon>
        <taxon>Plasmodium (Laverania)</taxon>
    </lineage>
</organism>
<sequence length="722" mass="86143">MEDIKISYEEKEKLHKAFRQHEFRILFDEYFEEISNEKYRKEKEDYLLSLYFKGELKKDQIIIQPKEAFCIKTKILYSNQTSQKIFLNICTHEGIQNICFENAGSGSVGIPYSLSQIRPDKYGNNMSCLSIDCCVNPFTIDVIRKYNEVFNFMLEDVCLNIEKNIMKDKERICRDFKMLSNMKCKGEKPFLLCINKNVLKKNILLEEEKKLEKLKKEYEEKNETSKDVDNVLKKSKIQTEIKTYNQEEINKSNIQILDDNNNNNIKEDIMENYKKDGRKNKFFIYHQGSINMSSFFKIKEYKNTPISLNLPDKLKVVIYTDNYVNKNDINITIQRKRKIVEIKFNNKEKDLTINLPYPCDEKDYSCVLYIEKKKIEIYLKLYDEYVKRYAQEIYDKYISEEKDAFGYIDEVVEQYEQEEKNKNNGEENIVIGENKNKEEENIVIGENKNNGEENIVIEENKNKEEENIVIEENKNKEEENIVIEENKNKEEEDIVIEENKNKEEENIVIEENKNKEEENIVIGENKNKEEENIVIEENNEHNKEPLKYNNYCENINNVSEQMYENKYEIDNSSLQIREGILEGGNRIEVDKRDNKLKLKDKKKCVFNFELQEKVDHENIFPSTSQNRSNNLLHYKEKDIRRDLNIELINESPTVVEKSNDKEKIFSPVNYDKCYINKSFVGKENYKKEKIHISERDFLIDTYMYEGADTGMILSSMLWYTYI</sequence>
<feature type="domain" description="PIH1 N-terminal" evidence="3">
    <location>
        <begin position="35"/>
        <end position="189"/>
    </location>
</feature>
<evidence type="ECO:0000259" key="3">
    <source>
        <dbReference type="Pfam" id="PF08190"/>
    </source>
</evidence>
<dbReference type="GO" id="GO:0005737">
    <property type="term" value="C:cytoplasm"/>
    <property type="evidence" value="ECO:0007669"/>
    <property type="project" value="TreeGrafter"/>
</dbReference>
<name>A0A151LI42_PLARE</name>
<dbReference type="AlphaFoldDB" id="A0A151LI42"/>
<dbReference type="InterPro" id="IPR012981">
    <property type="entry name" value="PIH1_N"/>
</dbReference>
<dbReference type="VEuPathDB" id="PlasmoDB:PRG01_0939300"/>
<dbReference type="KEGG" id="prei:PRSY57_0929700"/>
<feature type="coiled-coil region" evidence="2">
    <location>
        <begin position="460"/>
        <end position="520"/>
    </location>
</feature>
<dbReference type="EMBL" id="LVLA01000010">
    <property type="protein sequence ID" value="KYN98612.1"/>
    <property type="molecule type" value="Genomic_DNA"/>
</dbReference>
<gene>
    <name evidence="4" type="ORF">PRSY57_0929700</name>
</gene>
<reference evidence="4 5" key="1">
    <citation type="journal article" date="2016" name="Nat. Commun.">
        <title>Genomes of cryptic chimpanzee Plasmodium species reveal key evolutionary events leading to human malaria.</title>
        <authorList>
            <person name="Sundararaman S.A."/>
            <person name="Plenderleith L.J."/>
            <person name="Liu W."/>
            <person name="Loy D.E."/>
            <person name="Learn G.H."/>
            <person name="Li Y."/>
            <person name="Shaw K.S."/>
            <person name="Ayouba A."/>
            <person name="Peeters M."/>
            <person name="Speede S."/>
            <person name="Shaw G.M."/>
            <person name="Bushman F.D."/>
            <person name="Brisson D."/>
            <person name="Rayner J.C."/>
            <person name="Sharp P.M."/>
            <person name="Hahn B.H."/>
        </authorList>
    </citation>
    <scope>NUCLEOTIDE SEQUENCE [LARGE SCALE GENOMIC DNA]</scope>
    <source>
        <strain evidence="4 5">SY57</strain>
    </source>
</reference>
<dbReference type="InterPro" id="IPR050734">
    <property type="entry name" value="PIH1/Kintoun_subfamily"/>
</dbReference>
<evidence type="ECO:0000256" key="2">
    <source>
        <dbReference type="SAM" id="Coils"/>
    </source>
</evidence>
<comment type="caution">
    <text evidence="4">The sequence shown here is derived from an EMBL/GenBank/DDBJ whole genome shotgun (WGS) entry which is preliminary data.</text>
</comment>
<proteinExistence type="inferred from homology"/>
<evidence type="ECO:0000313" key="5">
    <source>
        <dbReference type="Proteomes" id="UP000076359"/>
    </source>
</evidence>
<evidence type="ECO:0000313" key="4">
    <source>
        <dbReference type="EMBL" id="KYN98612.1"/>
    </source>
</evidence>
<protein>
    <recommendedName>
        <fullName evidence="3">PIH1 N-terminal domain-containing protein</fullName>
    </recommendedName>
</protein>
<keyword evidence="2" id="KW-0175">Coiled coil</keyword>
<accession>A0A151LI42</accession>
<dbReference type="PANTHER" id="PTHR22997:SF10">
    <property type="entry name" value="CHROMOSOME UNDETERMINED SCAFFOLD_56, WHOLE GENOME SHOTGUN SEQUENCE"/>
    <property type="match status" value="1"/>
</dbReference>
<evidence type="ECO:0000256" key="1">
    <source>
        <dbReference type="ARBA" id="ARBA00008511"/>
    </source>
</evidence>
<feature type="coiled-coil region" evidence="2">
    <location>
        <begin position="197"/>
        <end position="231"/>
    </location>
</feature>
<dbReference type="GeneID" id="24531145"/>
<dbReference type="VEuPathDB" id="PlasmoDB:PRCDC_0929700"/>
<dbReference type="Proteomes" id="UP000076359">
    <property type="component" value="Chromosome 9"/>
</dbReference>
<dbReference type="PANTHER" id="PTHR22997">
    <property type="entry name" value="PIH1 DOMAIN-CONTAINING PROTEIN 1"/>
    <property type="match status" value="1"/>
</dbReference>